<dbReference type="Proteomes" id="UP001516023">
    <property type="component" value="Unassembled WGS sequence"/>
</dbReference>
<keyword evidence="4" id="KW-1185">Reference proteome</keyword>
<protein>
    <recommendedName>
        <fullName evidence="2">SET domain-containing protein</fullName>
    </recommendedName>
</protein>
<proteinExistence type="predicted"/>
<evidence type="ECO:0000256" key="1">
    <source>
        <dbReference type="SAM" id="MobiDB-lite"/>
    </source>
</evidence>
<dbReference type="Pfam" id="PF00856">
    <property type="entry name" value="SET"/>
    <property type="match status" value="1"/>
</dbReference>
<dbReference type="PANTHER" id="PTHR12197">
    <property type="entry name" value="HISTONE-LYSINE N-METHYLTRANSFERASE SMYD"/>
    <property type="match status" value="1"/>
</dbReference>
<dbReference type="InterPro" id="IPR050869">
    <property type="entry name" value="H3K4_H4K5_MeTrfase"/>
</dbReference>
<feature type="region of interest" description="Disordered" evidence="1">
    <location>
        <begin position="593"/>
        <end position="618"/>
    </location>
</feature>
<dbReference type="CDD" id="cd20071">
    <property type="entry name" value="SET_SMYD"/>
    <property type="match status" value="1"/>
</dbReference>
<evidence type="ECO:0000259" key="2">
    <source>
        <dbReference type="PROSITE" id="PS50280"/>
    </source>
</evidence>
<dbReference type="InterPro" id="IPR001214">
    <property type="entry name" value="SET_dom"/>
</dbReference>
<comment type="caution">
    <text evidence="3">The sequence shown here is derived from an EMBL/GenBank/DDBJ whole genome shotgun (WGS) entry which is preliminary data.</text>
</comment>
<dbReference type="InterPro" id="IPR046341">
    <property type="entry name" value="SET_dom_sf"/>
</dbReference>
<dbReference type="Gene3D" id="1.10.220.160">
    <property type="match status" value="1"/>
</dbReference>
<dbReference type="PROSITE" id="PS50280">
    <property type="entry name" value="SET"/>
    <property type="match status" value="1"/>
</dbReference>
<feature type="compositionally biased region" description="Basic and acidic residues" evidence="1">
    <location>
        <begin position="104"/>
        <end position="117"/>
    </location>
</feature>
<gene>
    <name evidence="3" type="ORF">HJC23_008943</name>
</gene>
<evidence type="ECO:0000313" key="3">
    <source>
        <dbReference type="EMBL" id="KAL3794055.1"/>
    </source>
</evidence>
<dbReference type="AlphaFoldDB" id="A0ABD3Q7E2"/>
<organism evidence="3 4">
    <name type="scientific">Cyclotella cryptica</name>
    <dbReference type="NCBI Taxonomy" id="29204"/>
    <lineage>
        <taxon>Eukaryota</taxon>
        <taxon>Sar</taxon>
        <taxon>Stramenopiles</taxon>
        <taxon>Ochrophyta</taxon>
        <taxon>Bacillariophyta</taxon>
        <taxon>Coscinodiscophyceae</taxon>
        <taxon>Thalassiosirophycidae</taxon>
        <taxon>Stephanodiscales</taxon>
        <taxon>Stephanodiscaceae</taxon>
        <taxon>Cyclotella</taxon>
    </lineage>
</organism>
<evidence type="ECO:0000313" key="4">
    <source>
        <dbReference type="Proteomes" id="UP001516023"/>
    </source>
</evidence>
<dbReference type="PANTHER" id="PTHR12197:SF251">
    <property type="entry name" value="EG:BACR7C10.4 PROTEIN"/>
    <property type="match status" value="1"/>
</dbReference>
<reference evidence="3 4" key="1">
    <citation type="journal article" date="2020" name="G3 (Bethesda)">
        <title>Improved Reference Genome for Cyclotella cryptica CCMP332, a Model for Cell Wall Morphogenesis, Salinity Adaptation, and Lipid Production in Diatoms (Bacillariophyta).</title>
        <authorList>
            <person name="Roberts W.R."/>
            <person name="Downey K.M."/>
            <person name="Ruck E.C."/>
            <person name="Traller J.C."/>
            <person name="Alverson A.J."/>
        </authorList>
    </citation>
    <scope>NUCLEOTIDE SEQUENCE [LARGE SCALE GENOMIC DNA]</scope>
    <source>
        <strain evidence="3 4">CCMP332</strain>
    </source>
</reference>
<name>A0ABD3Q7E2_9STRA</name>
<accession>A0ABD3Q7E2</accession>
<dbReference type="Gene3D" id="2.170.270.10">
    <property type="entry name" value="SET domain"/>
    <property type="match status" value="1"/>
</dbReference>
<feature type="domain" description="SET" evidence="2">
    <location>
        <begin position="20"/>
        <end position="300"/>
    </location>
</feature>
<feature type="region of interest" description="Disordered" evidence="1">
    <location>
        <begin position="95"/>
        <end position="117"/>
    </location>
</feature>
<sequence length="618" mass="68977">MTEVRILFSTTTISGPSSASGLRIDEHSCEDQCRRGQQYGLFAATDYSEGDDILTESPIVILSHLVETSTNHAQKLENSPGSSVKNVIRSQFDQSSFTSNQKSHKTDDELEHKKEKESSASVLGDLILPKKCLEKLKASSSHSIEAQTKKLRGMILAAATYAAYPPSNEDGSKDKLFELYHPTINCDADDEYNKEAQNAVELARLAIECCKELAAPHTALKDSLHHKNDEGMLGEQELLKLILIYSCNAFEGGRIYHKISRVNHSCNPNAVVVEGHSSDVSVLKAACSIKKGEEITISYLSKALYAGYPVRQRKLRAEKHFICKCKRCTENNGDEVKGQPSVSLDLASRIPCPICHPRTGRYLDEDLMFDEEEDDLQISYALAQNGMTAEERSLYCTSCQGVTSVNVDGSIRKKKEGMTIEYMTTAEDKVYDWMESNKLNEKEEDESTGQDMDRSLLQMATATCGSKHWTTQMLNLAIIEENLANLQATLMTINPEEDEKMMEEIFTDIAECADGIEKAFSYAKSLKLNLDPAHWLFDYVMGLGRILVGLGDEKSQKYGGEWITRVENYANKFEGDAMKKVVSAIKNAWKRETDEQVERGVGGIENDGQGDAKRRRVE</sequence>
<dbReference type="SUPFAM" id="SSF82199">
    <property type="entry name" value="SET domain"/>
    <property type="match status" value="1"/>
</dbReference>
<dbReference type="Gene3D" id="6.10.140.2220">
    <property type="match status" value="1"/>
</dbReference>
<dbReference type="EMBL" id="JABMIG020000084">
    <property type="protein sequence ID" value="KAL3794055.1"/>
    <property type="molecule type" value="Genomic_DNA"/>
</dbReference>